<keyword evidence="6 8" id="KW-0413">Isomerase</keyword>
<feature type="site" description="Interaction with DNA" evidence="8">
    <location>
        <position position="39"/>
    </location>
</feature>
<evidence type="ECO:0000256" key="6">
    <source>
        <dbReference type="ARBA" id="ARBA00023235"/>
    </source>
</evidence>
<dbReference type="Gene3D" id="3.90.199.10">
    <property type="entry name" value="Topoisomerase II, domain 5"/>
    <property type="match status" value="1"/>
</dbReference>
<feature type="site" description="Transition state stabilizer" evidence="8">
    <location>
        <position position="118"/>
    </location>
</feature>
<dbReference type="GO" id="GO:0007059">
    <property type="term" value="P:chromosome segregation"/>
    <property type="evidence" value="ECO:0007669"/>
    <property type="project" value="UniProtKB-UniRule"/>
</dbReference>
<keyword evidence="3 8" id="KW-0799">Topoisomerase</keyword>
<dbReference type="NCBIfam" id="TIGR01061">
    <property type="entry name" value="parC_Gpos"/>
    <property type="match status" value="1"/>
</dbReference>
<dbReference type="GO" id="GO:0006265">
    <property type="term" value="P:DNA topological change"/>
    <property type="evidence" value="ECO:0007669"/>
    <property type="project" value="UniProtKB-UniRule"/>
</dbReference>
<dbReference type="Gene3D" id="3.30.1360.40">
    <property type="match status" value="1"/>
</dbReference>
<sequence>MTDYIQQLQLEDVIGDRFGRYSKYVIQDRAIPDVRDGLKPVQRRILYAMFKEGNTFEKGYRKSAKTVGNVIGNYHPHGDISVYDAMVRLSQEWKMREELITIHGNKGSVDGDPPAAMRYTEARLSEISNEMLRDIRKNTVQFINNFDDTEVEPVVLPAKFPNLLVNGTTGISAGYATEIPPHNLEEVIDATLKIIDKPTVKIDELMTIIQGPDFPTGGIIQGVSEIRKAYETGKGKIIVRSKVRTEDVRGGKTHIIIDELPFEVNKANLVKKIDEIRADRKVDGIIEVRDETDRDGQRVVVETRKDANVEGIINFLYKKTDLQVSYNFNMVAISDRAPKLLGLKEILEAYVRHQKEVIRNRSEYELEEAEKRMHIIEGLMKALSMLDEVIRVIRESENKRNAKDNLVEAFDFTEAQAEAIVMLQLYRLTNTDIVELETEHNELEYTINQLREILGNEKKLLSVIKKELRDIRKKYASPRRSVIEDEIQTIELEKEVLIAKEEVMVSVTRDGYIKRTSMRSFNASTIAEIGMKQEDTLIMLEEGHTLQHCLVFTNYGNYMIIPVHELQDIKWKDNGQHLSSRFNLKTDEVPVRAFLVEEYDAGITVVTATRKGQIKLTGLDAYEASRIKRPIAGMGLKDDDRVVSVEFTSAKDEDVMLVTRKGMTLRYPVSDINNTGLKAQGVRAMNVKDDDRIILAGLISGETHLITVSQRGAVKRTDLDMFEAGGRAQVGSTLLKEIKSKPHRLVNAALIKNDIDIVLKSASSEFRLNAKSIRVSGKYSNGSFVVDENTFGEVTDVIFEYFI</sequence>
<dbReference type="Proteomes" id="UP000823989">
    <property type="component" value="Unassembled WGS sequence"/>
</dbReference>
<dbReference type="SUPFAM" id="SSF56719">
    <property type="entry name" value="Type II DNA topoisomerase"/>
    <property type="match status" value="1"/>
</dbReference>
<dbReference type="PANTHER" id="PTHR43493:SF9">
    <property type="entry name" value="DNA TOPOISOMERASE 4 SUBUNIT A"/>
    <property type="match status" value="1"/>
</dbReference>
<feature type="site" description="Interaction with DNA" evidence="8">
    <location>
        <position position="94"/>
    </location>
</feature>
<gene>
    <name evidence="8 11" type="primary">parC</name>
    <name evidence="11" type="ORF">H9891_06935</name>
</gene>
<dbReference type="CDD" id="cd00187">
    <property type="entry name" value="TOP4c"/>
    <property type="match status" value="1"/>
</dbReference>
<dbReference type="InterPro" id="IPR013760">
    <property type="entry name" value="Topo_IIA-like_dom_sf"/>
</dbReference>
<dbReference type="Pfam" id="PF03989">
    <property type="entry name" value="DNA_gyraseA_C"/>
    <property type="match status" value="5"/>
</dbReference>
<evidence type="ECO:0000313" key="12">
    <source>
        <dbReference type="Proteomes" id="UP000823989"/>
    </source>
</evidence>
<dbReference type="HAMAP" id="MF_00937">
    <property type="entry name" value="ParC_type2"/>
    <property type="match status" value="1"/>
</dbReference>
<dbReference type="FunFam" id="1.10.268.10:FF:000001">
    <property type="entry name" value="DNA gyrase subunit A"/>
    <property type="match status" value="1"/>
</dbReference>
<evidence type="ECO:0000256" key="1">
    <source>
        <dbReference type="ARBA" id="ARBA00000185"/>
    </source>
</evidence>
<dbReference type="InterPro" id="IPR005741">
    <property type="entry name" value="TopoIV_A_Gpos"/>
</dbReference>
<evidence type="ECO:0000256" key="2">
    <source>
        <dbReference type="ARBA" id="ARBA00022475"/>
    </source>
</evidence>
<organism evidence="11 12">
    <name type="scientific">Candidatus Salinicoccus stercoripullorum</name>
    <dbReference type="NCBI Taxonomy" id="2838756"/>
    <lineage>
        <taxon>Bacteria</taxon>
        <taxon>Bacillati</taxon>
        <taxon>Bacillota</taxon>
        <taxon>Bacilli</taxon>
        <taxon>Bacillales</taxon>
        <taxon>Staphylococcaceae</taxon>
        <taxon>Salinicoccus</taxon>
    </lineage>
</organism>
<dbReference type="GO" id="GO:0005737">
    <property type="term" value="C:cytoplasm"/>
    <property type="evidence" value="ECO:0007669"/>
    <property type="project" value="TreeGrafter"/>
</dbReference>
<dbReference type="InterPro" id="IPR050220">
    <property type="entry name" value="Type_II_DNA_Topoisomerases"/>
</dbReference>
<feature type="site" description="Interaction with DNA" evidence="8">
    <location>
        <position position="77"/>
    </location>
</feature>
<dbReference type="InterPro" id="IPR013758">
    <property type="entry name" value="Topo_IIA_A/C_ab"/>
</dbReference>
<evidence type="ECO:0000256" key="5">
    <source>
        <dbReference type="ARBA" id="ARBA00023136"/>
    </source>
</evidence>
<evidence type="ECO:0000256" key="7">
    <source>
        <dbReference type="ARBA" id="ARBA00063644"/>
    </source>
</evidence>
<evidence type="ECO:0000256" key="9">
    <source>
        <dbReference type="PROSITE-ProRule" id="PRU01384"/>
    </source>
</evidence>
<evidence type="ECO:0000256" key="8">
    <source>
        <dbReference type="HAMAP-Rule" id="MF_00937"/>
    </source>
</evidence>
<comment type="subunit">
    <text evidence="7 8">Heterotetramer composed of ParC and ParE.</text>
</comment>
<reference evidence="11" key="1">
    <citation type="journal article" date="2021" name="PeerJ">
        <title>Extensive microbial diversity within the chicken gut microbiome revealed by metagenomics and culture.</title>
        <authorList>
            <person name="Gilroy R."/>
            <person name="Ravi A."/>
            <person name="Getino M."/>
            <person name="Pursley I."/>
            <person name="Horton D.L."/>
            <person name="Alikhan N.F."/>
            <person name="Baker D."/>
            <person name="Gharbi K."/>
            <person name="Hall N."/>
            <person name="Watson M."/>
            <person name="Adriaenssens E.M."/>
            <person name="Foster-Nyarko E."/>
            <person name="Jarju S."/>
            <person name="Secka A."/>
            <person name="Antonio M."/>
            <person name="Oren A."/>
            <person name="Chaudhuri R.R."/>
            <person name="La Ragione R."/>
            <person name="Hildebrand F."/>
            <person name="Pallen M.J."/>
        </authorList>
    </citation>
    <scope>NUCLEOTIDE SEQUENCE</scope>
    <source>
        <strain evidence="11">ChiHjej13B12-752</strain>
    </source>
</reference>
<dbReference type="GO" id="GO:0034335">
    <property type="term" value="F:DNA negative supercoiling activity"/>
    <property type="evidence" value="ECO:0007669"/>
    <property type="project" value="UniProtKB-ARBA"/>
</dbReference>
<comment type="catalytic activity">
    <reaction evidence="1 8 9">
        <text>ATP-dependent breakage, passage and rejoining of double-stranded DNA.</text>
        <dbReference type="EC" id="5.6.2.2"/>
    </reaction>
</comment>
<dbReference type="GO" id="GO:0003677">
    <property type="term" value="F:DNA binding"/>
    <property type="evidence" value="ECO:0007669"/>
    <property type="project" value="UniProtKB-UniRule"/>
</dbReference>
<dbReference type="GO" id="GO:0005524">
    <property type="term" value="F:ATP binding"/>
    <property type="evidence" value="ECO:0007669"/>
    <property type="project" value="InterPro"/>
</dbReference>
<dbReference type="EC" id="5.6.2.2" evidence="8"/>
<accession>A0A9D1QI01</accession>
<dbReference type="InterPro" id="IPR013757">
    <property type="entry name" value="Topo_IIA_A_a_sf"/>
</dbReference>
<proteinExistence type="inferred from homology"/>
<evidence type="ECO:0000259" key="10">
    <source>
        <dbReference type="PROSITE" id="PS52040"/>
    </source>
</evidence>
<dbReference type="Gene3D" id="2.120.10.90">
    <property type="entry name" value="DNA gyrase/topoisomerase IV, subunit A, C-terminal"/>
    <property type="match status" value="1"/>
</dbReference>
<comment type="function">
    <text evidence="8">Topoisomerase IV is essential for chromosome segregation. It relaxes supercoiled DNA. Performs the decatenation events required during the replication of a circular DNA molecule.</text>
</comment>
<keyword evidence="4 8" id="KW-0238">DNA-binding</keyword>
<dbReference type="GO" id="GO:0005694">
    <property type="term" value="C:chromosome"/>
    <property type="evidence" value="ECO:0007669"/>
    <property type="project" value="InterPro"/>
</dbReference>
<dbReference type="SMART" id="SM00434">
    <property type="entry name" value="TOP4c"/>
    <property type="match status" value="1"/>
</dbReference>
<comment type="caution">
    <text evidence="11">The sequence shown here is derived from an EMBL/GenBank/DDBJ whole genome shotgun (WGS) entry which is preliminary data.</text>
</comment>
<dbReference type="Pfam" id="PF00521">
    <property type="entry name" value="DNA_topoisoIV"/>
    <property type="match status" value="1"/>
</dbReference>
<dbReference type="GO" id="GO:0009330">
    <property type="term" value="C:DNA topoisomerase type II (double strand cut, ATP-hydrolyzing) complex"/>
    <property type="evidence" value="ECO:0007669"/>
    <property type="project" value="TreeGrafter"/>
</dbReference>
<dbReference type="SUPFAM" id="SSF101904">
    <property type="entry name" value="GyrA/ParC C-terminal domain-like"/>
    <property type="match status" value="1"/>
</dbReference>
<feature type="site" description="Interaction with DNA" evidence="8">
    <location>
        <position position="75"/>
    </location>
</feature>
<reference evidence="11" key="2">
    <citation type="submission" date="2021-04" db="EMBL/GenBank/DDBJ databases">
        <authorList>
            <person name="Gilroy R."/>
        </authorList>
    </citation>
    <scope>NUCLEOTIDE SEQUENCE</scope>
    <source>
        <strain evidence="11">ChiHjej13B12-752</strain>
    </source>
</reference>
<dbReference type="FunFam" id="2.120.10.90:FF:000005">
    <property type="entry name" value="DNA topoisomerase 4 subunit A"/>
    <property type="match status" value="1"/>
</dbReference>
<evidence type="ECO:0000313" key="11">
    <source>
        <dbReference type="EMBL" id="HIW12879.1"/>
    </source>
</evidence>
<dbReference type="EMBL" id="DXHR01000025">
    <property type="protein sequence ID" value="HIW12879.1"/>
    <property type="molecule type" value="Genomic_DNA"/>
</dbReference>
<keyword evidence="2 8" id="KW-1003">Cell membrane</keyword>
<dbReference type="InterPro" id="IPR035516">
    <property type="entry name" value="Gyrase/topoIV_suA_C"/>
</dbReference>
<comment type="subcellular location">
    <subcellularLocation>
        <location evidence="8">Cell membrane</location>
        <topology evidence="8">Peripheral membrane protein</topology>
    </subcellularLocation>
</comment>
<dbReference type="FunFam" id="3.90.199.10:FF:000001">
    <property type="entry name" value="DNA gyrase subunit A"/>
    <property type="match status" value="1"/>
</dbReference>
<evidence type="ECO:0000256" key="3">
    <source>
        <dbReference type="ARBA" id="ARBA00023029"/>
    </source>
</evidence>
<protein>
    <recommendedName>
        <fullName evidence="8">DNA topoisomerase 4 subunit A</fullName>
        <ecNumber evidence="8">5.6.2.2</ecNumber>
    </recommendedName>
    <alternativeName>
        <fullName evidence="8">Topoisomerase IV subunit A</fullName>
    </alternativeName>
</protein>
<feature type="active site" description="O-(5'-phospho-DNA)-tyrosine intermediate" evidence="8 9">
    <location>
        <position position="119"/>
    </location>
</feature>
<dbReference type="InterPro" id="IPR006691">
    <property type="entry name" value="GyrA/parC_rep"/>
</dbReference>
<evidence type="ECO:0000256" key="4">
    <source>
        <dbReference type="ARBA" id="ARBA00023125"/>
    </source>
</evidence>
<comment type="similarity">
    <text evidence="8">Belongs to the type II topoisomerase GyrA/ParC subunit family. ParC type 2 subfamily.</text>
</comment>
<feature type="domain" description="Topo IIA-type catalytic" evidence="10">
    <location>
        <begin position="31"/>
        <end position="495"/>
    </location>
</feature>
<dbReference type="AlphaFoldDB" id="A0A9D1QI01"/>
<dbReference type="PANTHER" id="PTHR43493">
    <property type="entry name" value="DNA GYRASE/TOPOISOMERASE SUBUNIT A"/>
    <property type="match status" value="1"/>
</dbReference>
<dbReference type="InterPro" id="IPR002205">
    <property type="entry name" value="Topo_IIA_dom_A"/>
</dbReference>
<name>A0A9D1QI01_9STAP</name>
<keyword evidence="5 8" id="KW-0472">Membrane</keyword>
<dbReference type="GO" id="GO:0019897">
    <property type="term" value="C:extrinsic component of plasma membrane"/>
    <property type="evidence" value="ECO:0007669"/>
    <property type="project" value="UniProtKB-UniRule"/>
</dbReference>
<dbReference type="FunFam" id="3.30.1360.40:FF:000002">
    <property type="entry name" value="DNA gyrase subunit A"/>
    <property type="match status" value="1"/>
</dbReference>
<dbReference type="NCBIfam" id="NF004044">
    <property type="entry name" value="PRK05561.1"/>
    <property type="match status" value="1"/>
</dbReference>
<feature type="site" description="Interaction with DNA" evidence="8">
    <location>
        <position position="88"/>
    </location>
</feature>
<dbReference type="PROSITE" id="PS52040">
    <property type="entry name" value="TOPO_IIA"/>
    <property type="match status" value="1"/>
</dbReference>
<dbReference type="Gene3D" id="1.10.268.10">
    <property type="entry name" value="Topoisomerase, domain 3"/>
    <property type="match status" value="1"/>
</dbReference>